<dbReference type="OMA" id="YFQYRGE"/>
<gene>
    <name evidence="1" type="ORF">EPUS_05902</name>
</gene>
<reference evidence="2" key="1">
    <citation type="journal article" date="2014" name="BMC Genomics">
        <title>Genome characteristics reveal the impact of lichenization on lichen-forming fungus Endocarpon pusillum Hedwig (Verrucariales, Ascomycota).</title>
        <authorList>
            <person name="Wang Y.-Y."/>
            <person name="Liu B."/>
            <person name="Zhang X.-Y."/>
            <person name="Zhou Q.-M."/>
            <person name="Zhang T."/>
            <person name="Li H."/>
            <person name="Yu Y.-F."/>
            <person name="Zhang X.-L."/>
            <person name="Hao X.-Y."/>
            <person name="Wang M."/>
            <person name="Wang L."/>
            <person name="Wei J.-C."/>
        </authorList>
    </citation>
    <scope>NUCLEOTIDE SEQUENCE [LARGE SCALE GENOMIC DNA]</scope>
    <source>
        <strain evidence="2">Z07020 / HMAS-L-300199</strain>
    </source>
</reference>
<dbReference type="OrthoDB" id="4155104at2759"/>
<dbReference type="eggNOG" id="ENOG502T39S">
    <property type="taxonomic scope" value="Eukaryota"/>
</dbReference>
<dbReference type="AlphaFoldDB" id="U1HTH3"/>
<keyword evidence="2" id="KW-1185">Reference proteome</keyword>
<organism evidence="1 2">
    <name type="scientific">Endocarpon pusillum (strain Z07020 / HMAS-L-300199)</name>
    <name type="common">Lichen-forming fungus</name>
    <dbReference type="NCBI Taxonomy" id="1263415"/>
    <lineage>
        <taxon>Eukaryota</taxon>
        <taxon>Fungi</taxon>
        <taxon>Dikarya</taxon>
        <taxon>Ascomycota</taxon>
        <taxon>Pezizomycotina</taxon>
        <taxon>Eurotiomycetes</taxon>
        <taxon>Chaetothyriomycetidae</taxon>
        <taxon>Verrucariales</taxon>
        <taxon>Verrucariaceae</taxon>
        <taxon>Endocarpon</taxon>
    </lineage>
</organism>
<evidence type="ECO:0000313" key="2">
    <source>
        <dbReference type="Proteomes" id="UP000019373"/>
    </source>
</evidence>
<dbReference type="HOGENOM" id="CLU_039645_0_0_1"/>
<accession>U1HTH3</accession>
<evidence type="ECO:0000313" key="1">
    <source>
        <dbReference type="EMBL" id="ERF73890.1"/>
    </source>
</evidence>
<dbReference type="Proteomes" id="UP000019373">
    <property type="component" value="Unassembled WGS sequence"/>
</dbReference>
<sequence length="393" mass="44478">MCPKTKPTQRQAPRKIDSGLPLAPWILINNSVDVSTVYADAVCSLIPHSSVYWGPDLMTPVNKPQEYHAITIWANSSTAPGEVVDTARTFQVRALSQGCNTACVNLCNDATFQDFQAVNADDWPVNHLTINVDGAPVEEISKKIVKWLFTVLSVRETLHLIPISEMLEIDPVVYKDYKYCALKDACKHRKDAKLQFVALIASKPELTEPNTLTWKVVDRSGEARFYFNYRGPACQHTWDWVLGLRPGDRKVLPRMPMVALHEPIGRKILLSPLRATGATIRGVGHVTMGLGRGVHWFGDKISVRRSEKQKFIPEADWLKAEEEKKKRKDEKKTYASSRGSKGWISARKEILNRERDFRIFNEKGEKTWKSVEDDTTSSVAPSLVDEKVEKEFC</sequence>
<dbReference type="RefSeq" id="XP_007800471.1">
    <property type="nucleotide sequence ID" value="XM_007802280.1"/>
</dbReference>
<name>U1HTH3_ENDPU</name>
<dbReference type="GeneID" id="19240849"/>
<protein>
    <submittedName>
        <fullName evidence="1">Uncharacterized protein</fullName>
    </submittedName>
</protein>
<dbReference type="EMBL" id="KE720914">
    <property type="protein sequence ID" value="ERF73890.1"/>
    <property type="molecule type" value="Genomic_DNA"/>
</dbReference>
<proteinExistence type="predicted"/>